<keyword evidence="3" id="KW-1185">Reference proteome</keyword>
<gene>
    <name evidence="2" type="ORF">GCM10012289_02070</name>
</gene>
<reference evidence="2" key="1">
    <citation type="journal article" date="2014" name="Int. J. Syst. Evol. Microbiol.">
        <title>Complete genome sequence of Corynebacterium casei LMG S-19264T (=DSM 44701T), isolated from a smear-ripened cheese.</title>
        <authorList>
            <consortium name="US DOE Joint Genome Institute (JGI-PGF)"/>
            <person name="Walter F."/>
            <person name="Albersmeier A."/>
            <person name="Kalinowski J."/>
            <person name="Ruckert C."/>
        </authorList>
    </citation>
    <scope>NUCLEOTIDE SEQUENCE</scope>
    <source>
        <strain evidence="2">CGMCC 4.7368</strain>
    </source>
</reference>
<dbReference type="EMBL" id="BMNH01000001">
    <property type="protein sequence ID" value="GGO60964.1"/>
    <property type="molecule type" value="Genomic_DNA"/>
</dbReference>
<evidence type="ECO:0000313" key="3">
    <source>
        <dbReference type="Proteomes" id="UP000646523"/>
    </source>
</evidence>
<evidence type="ECO:0000313" key="2">
    <source>
        <dbReference type="EMBL" id="GGO60964.1"/>
    </source>
</evidence>
<feature type="compositionally biased region" description="Basic and acidic residues" evidence="1">
    <location>
        <begin position="35"/>
        <end position="44"/>
    </location>
</feature>
<organism evidence="2 3">
    <name type="scientific">Nonomuraea cavernae</name>
    <dbReference type="NCBI Taxonomy" id="2045107"/>
    <lineage>
        <taxon>Bacteria</taxon>
        <taxon>Bacillati</taxon>
        <taxon>Actinomycetota</taxon>
        <taxon>Actinomycetes</taxon>
        <taxon>Streptosporangiales</taxon>
        <taxon>Streptosporangiaceae</taxon>
        <taxon>Nonomuraea</taxon>
    </lineage>
</organism>
<feature type="region of interest" description="Disordered" evidence="1">
    <location>
        <begin position="35"/>
        <end position="61"/>
    </location>
</feature>
<reference evidence="2" key="2">
    <citation type="submission" date="2020-09" db="EMBL/GenBank/DDBJ databases">
        <authorList>
            <person name="Sun Q."/>
            <person name="Zhou Y."/>
        </authorList>
    </citation>
    <scope>NUCLEOTIDE SEQUENCE</scope>
    <source>
        <strain evidence="2">CGMCC 4.7368</strain>
    </source>
</reference>
<protein>
    <submittedName>
        <fullName evidence="2">Uncharacterized protein</fullName>
    </submittedName>
</protein>
<dbReference type="Proteomes" id="UP000646523">
    <property type="component" value="Unassembled WGS sequence"/>
</dbReference>
<name>A0A917YP95_9ACTN</name>
<comment type="caution">
    <text evidence="2">The sequence shown here is derived from an EMBL/GenBank/DDBJ whole genome shotgun (WGS) entry which is preliminary data.</text>
</comment>
<sequence length="61" mass="6948">MAFFRKSRKVHAQPPKGYFDMSEEDRLAWARGFAEELRDERDGTPDDTSPSSGRDDSKDGP</sequence>
<evidence type="ECO:0000256" key="1">
    <source>
        <dbReference type="SAM" id="MobiDB-lite"/>
    </source>
</evidence>
<accession>A0A917YP95</accession>
<proteinExistence type="predicted"/>
<dbReference type="AlphaFoldDB" id="A0A917YP95"/>